<feature type="binding site" evidence="18">
    <location>
        <position position="159"/>
    </location>
    <ligand>
        <name>NAD(+)</name>
        <dbReference type="ChEBI" id="CHEBI:57540"/>
    </ligand>
</feature>
<feature type="binding site" evidence="18">
    <location>
        <position position="255"/>
    </location>
    <ligand>
        <name>Zn(2+)</name>
        <dbReference type="ChEBI" id="CHEBI:29105"/>
    </ligand>
</feature>
<comment type="cofactor">
    <cofactor evidence="2 18">
        <name>NAD(+)</name>
        <dbReference type="ChEBI" id="CHEBI:57540"/>
    </cofactor>
</comment>
<keyword evidence="14 18" id="KW-0520">NAD</keyword>
<feature type="binding site" evidence="18">
    <location>
        <position position="272"/>
    </location>
    <ligand>
        <name>Zn(2+)</name>
        <dbReference type="ChEBI" id="CHEBI:29105"/>
    </ligand>
</feature>
<dbReference type="PANTHER" id="PTHR43622:SF7">
    <property type="entry name" value="3-DEHYDROQUINATE SYNTHASE, CHLOROPLASTIC"/>
    <property type="match status" value="1"/>
</dbReference>
<evidence type="ECO:0000256" key="17">
    <source>
        <dbReference type="ARBA" id="ARBA00023285"/>
    </source>
</evidence>
<dbReference type="AlphaFoldDB" id="A0A066UFP3"/>
<dbReference type="UniPathway" id="UPA00053">
    <property type="reaction ID" value="UER00085"/>
</dbReference>
<evidence type="ECO:0000256" key="4">
    <source>
        <dbReference type="ARBA" id="ARBA00004496"/>
    </source>
</evidence>
<dbReference type="Pfam" id="PF24621">
    <property type="entry name" value="DHQS_C"/>
    <property type="match status" value="1"/>
</dbReference>
<name>A0A066UFP3_9GAMM</name>
<dbReference type="RefSeq" id="WP_036366510.1">
    <property type="nucleotide sequence ID" value="NZ_AOMT01000028.1"/>
</dbReference>
<comment type="function">
    <text evidence="3 18">Catalyzes the conversion of 3-deoxy-D-arabino-heptulosonate 7-phosphate (DAHP) to dehydroquinate (DHQ).</text>
</comment>
<feature type="binding site" evidence="18">
    <location>
        <begin position="137"/>
        <end position="138"/>
    </location>
    <ligand>
        <name>NAD(+)</name>
        <dbReference type="ChEBI" id="CHEBI:57540"/>
    </ligand>
</feature>
<dbReference type="InterPro" id="IPR056179">
    <property type="entry name" value="DHQS_C"/>
</dbReference>
<comment type="caution">
    <text evidence="21">The sequence shown here is derived from an EMBL/GenBank/DDBJ whole genome shotgun (WGS) entry which is preliminary data.</text>
</comment>
<comment type="cofactor">
    <cofactor evidence="18">
        <name>Co(2+)</name>
        <dbReference type="ChEBI" id="CHEBI:48828"/>
    </cofactor>
    <cofactor evidence="18">
        <name>Zn(2+)</name>
        <dbReference type="ChEBI" id="CHEBI:29105"/>
    </cofactor>
    <text evidence="18">Binds 1 divalent metal cation per subunit. Can use either Co(2+) or Zn(2+).</text>
</comment>
<dbReference type="GO" id="GO:0005737">
    <property type="term" value="C:cytoplasm"/>
    <property type="evidence" value="ECO:0007669"/>
    <property type="project" value="UniProtKB-SubCell"/>
</dbReference>
<dbReference type="InterPro" id="IPR050071">
    <property type="entry name" value="Dehydroquinate_synthase"/>
</dbReference>
<evidence type="ECO:0000259" key="20">
    <source>
        <dbReference type="Pfam" id="PF24621"/>
    </source>
</evidence>
<feature type="domain" description="3-dehydroquinate synthase C-terminal" evidence="20">
    <location>
        <begin position="189"/>
        <end position="332"/>
    </location>
</feature>
<dbReference type="OrthoDB" id="9806583at2"/>
<dbReference type="SUPFAM" id="SSF56796">
    <property type="entry name" value="Dehydroquinate synthase-like"/>
    <property type="match status" value="1"/>
</dbReference>
<dbReference type="Gene3D" id="1.20.1090.10">
    <property type="entry name" value="Dehydroquinate synthase-like - alpha domain"/>
    <property type="match status" value="1"/>
</dbReference>
<dbReference type="InterPro" id="IPR030963">
    <property type="entry name" value="DHQ_synth_fam"/>
</dbReference>
<evidence type="ECO:0000313" key="22">
    <source>
        <dbReference type="Proteomes" id="UP000035860"/>
    </source>
</evidence>
<dbReference type="HAMAP" id="MF_00110">
    <property type="entry name" value="DHQ_synthase"/>
    <property type="match status" value="1"/>
</dbReference>
<dbReference type="GO" id="GO:0009073">
    <property type="term" value="P:aromatic amino acid family biosynthetic process"/>
    <property type="evidence" value="ECO:0007669"/>
    <property type="project" value="UniProtKB-KW"/>
</dbReference>
<evidence type="ECO:0000256" key="7">
    <source>
        <dbReference type="ARBA" id="ARBA00013031"/>
    </source>
</evidence>
<dbReference type="GO" id="GO:0009423">
    <property type="term" value="P:chorismate biosynthetic process"/>
    <property type="evidence" value="ECO:0007669"/>
    <property type="project" value="UniProtKB-UniRule"/>
</dbReference>
<keyword evidence="9 18" id="KW-0963">Cytoplasm</keyword>
<evidence type="ECO:0000256" key="12">
    <source>
        <dbReference type="ARBA" id="ARBA00022741"/>
    </source>
</evidence>
<evidence type="ECO:0000256" key="18">
    <source>
        <dbReference type="HAMAP-Rule" id="MF_00110"/>
    </source>
</evidence>
<keyword evidence="17 18" id="KW-0170">Cobalt</keyword>
<evidence type="ECO:0000256" key="14">
    <source>
        <dbReference type="ARBA" id="ARBA00023027"/>
    </source>
</evidence>
<dbReference type="GO" id="GO:0003856">
    <property type="term" value="F:3-dehydroquinate synthase activity"/>
    <property type="evidence" value="ECO:0007669"/>
    <property type="project" value="UniProtKB-UniRule"/>
</dbReference>
<feature type="domain" description="3-dehydroquinate synthase N-terminal" evidence="19">
    <location>
        <begin position="75"/>
        <end position="187"/>
    </location>
</feature>
<evidence type="ECO:0000256" key="5">
    <source>
        <dbReference type="ARBA" id="ARBA00004661"/>
    </source>
</evidence>
<dbReference type="Pfam" id="PF01761">
    <property type="entry name" value="DHQ_synthase"/>
    <property type="match status" value="1"/>
</dbReference>
<dbReference type="EMBL" id="AOMT01000028">
    <property type="protein sequence ID" value="KDN24662.1"/>
    <property type="molecule type" value="Genomic_DNA"/>
</dbReference>
<feature type="binding site" evidence="18">
    <location>
        <begin position="177"/>
        <end position="180"/>
    </location>
    <ligand>
        <name>NAD(+)</name>
        <dbReference type="ChEBI" id="CHEBI:57540"/>
    </ligand>
</feature>
<evidence type="ECO:0000256" key="16">
    <source>
        <dbReference type="ARBA" id="ARBA00023239"/>
    </source>
</evidence>
<feature type="binding site" evidence="18">
    <location>
        <begin position="79"/>
        <end position="84"/>
    </location>
    <ligand>
        <name>NAD(+)</name>
        <dbReference type="ChEBI" id="CHEBI:57540"/>
    </ligand>
</feature>
<keyword evidence="22" id="KW-1185">Reference proteome</keyword>
<evidence type="ECO:0000259" key="19">
    <source>
        <dbReference type="Pfam" id="PF01761"/>
    </source>
</evidence>
<dbReference type="NCBIfam" id="TIGR01357">
    <property type="entry name" value="aroB"/>
    <property type="match status" value="1"/>
</dbReference>
<dbReference type="Proteomes" id="UP000035860">
    <property type="component" value="Unassembled WGS sequence"/>
</dbReference>
<evidence type="ECO:0000256" key="11">
    <source>
        <dbReference type="ARBA" id="ARBA00022723"/>
    </source>
</evidence>
<keyword evidence="10 18" id="KW-0028">Amino-acid biosynthesis</keyword>
<comment type="subcellular location">
    <subcellularLocation>
        <location evidence="4 18">Cytoplasm</location>
    </subcellularLocation>
</comment>
<dbReference type="GO" id="GO:0000166">
    <property type="term" value="F:nucleotide binding"/>
    <property type="evidence" value="ECO:0007669"/>
    <property type="project" value="UniProtKB-KW"/>
</dbReference>
<comment type="pathway">
    <text evidence="5 18">Metabolic intermediate biosynthesis; chorismate biosynthesis; chorismate from D-erythrose 4-phosphate and phosphoenolpyruvate: step 2/7.</text>
</comment>
<keyword evidence="15 18" id="KW-0057">Aromatic amino acid biosynthesis</keyword>
<feature type="binding site" evidence="18">
    <location>
        <position position="150"/>
    </location>
    <ligand>
        <name>NAD(+)</name>
        <dbReference type="ChEBI" id="CHEBI:57540"/>
    </ligand>
</feature>
<feature type="binding site" evidence="18">
    <location>
        <position position="192"/>
    </location>
    <ligand>
        <name>Zn(2+)</name>
        <dbReference type="ChEBI" id="CHEBI:29105"/>
    </ligand>
</feature>
<dbReference type="PANTHER" id="PTHR43622">
    <property type="entry name" value="3-DEHYDROQUINATE SYNTHASE"/>
    <property type="match status" value="1"/>
</dbReference>
<evidence type="ECO:0000256" key="9">
    <source>
        <dbReference type="ARBA" id="ARBA00022490"/>
    </source>
</evidence>
<evidence type="ECO:0000256" key="8">
    <source>
        <dbReference type="ARBA" id="ARBA00017684"/>
    </source>
</evidence>
<dbReference type="CDD" id="cd08195">
    <property type="entry name" value="DHQS"/>
    <property type="match status" value="1"/>
</dbReference>
<evidence type="ECO:0000256" key="2">
    <source>
        <dbReference type="ARBA" id="ARBA00001911"/>
    </source>
</evidence>
<evidence type="ECO:0000256" key="3">
    <source>
        <dbReference type="ARBA" id="ARBA00003485"/>
    </source>
</evidence>
<dbReference type="InterPro" id="IPR030960">
    <property type="entry name" value="DHQS/DOIS_N"/>
</dbReference>
<keyword evidence="12 18" id="KW-0547">Nucleotide-binding</keyword>
<keyword evidence="13 18" id="KW-0862">Zinc</keyword>
<gene>
    <name evidence="18 21" type="primary">aroB</name>
    <name evidence="21" type="ORF">MBO_08042</name>
</gene>
<comment type="catalytic activity">
    <reaction evidence="1 18">
        <text>7-phospho-2-dehydro-3-deoxy-D-arabino-heptonate = 3-dehydroquinate + phosphate</text>
        <dbReference type="Rhea" id="RHEA:21968"/>
        <dbReference type="ChEBI" id="CHEBI:32364"/>
        <dbReference type="ChEBI" id="CHEBI:43474"/>
        <dbReference type="ChEBI" id="CHEBI:58394"/>
        <dbReference type="EC" id="4.2.3.4"/>
    </reaction>
</comment>
<reference evidence="21 22" key="1">
    <citation type="journal article" date="2014" name="Genome Announc.">
        <title>Draft Genome Sequence of Moraxella bovoculi Strain 237T (ATCC BAA-1259T) Isolated from a Calf with Infectious Bovine Keratoconjunctivitis.</title>
        <authorList>
            <person name="Calcutt M.J."/>
            <person name="Foecking M.F."/>
            <person name="Martin N.T."/>
            <person name="Mhlanga-Mutangadura T."/>
            <person name="Reilly T.J."/>
        </authorList>
    </citation>
    <scope>NUCLEOTIDE SEQUENCE [LARGE SCALE GENOMIC DNA]</scope>
    <source>
        <strain evidence="21 22">237</strain>
    </source>
</reference>
<evidence type="ECO:0000256" key="1">
    <source>
        <dbReference type="ARBA" id="ARBA00001393"/>
    </source>
</evidence>
<keyword evidence="16 18" id="KW-0456">Lyase</keyword>
<dbReference type="GO" id="GO:0008652">
    <property type="term" value="P:amino acid biosynthetic process"/>
    <property type="evidence" value="ECO:0007669"/>
    <property type="project" value="UniProtKB-KW"/>
</dbReference>
<feature type="binding site" evidence="18">
    <location>
        <begin position="113"/>
        <end position="117"/>
    </location>
    <ligand>
        <name>NAD(+)</name>
        <dbReference type="ChEBI" id="CHEBI:57540"/>
    </ligand>
</feature>
<dbReference type="eggNOG" id="COG0337">
    <property type="taxonomic scope" value="Bacteria"/>
</dbReference>
<evidence type="ECO:0000256" key="15">
    <source>
        <dbReference type="ARBA" id="ARBA00023141"/>
    </source>
</evidence>
<dbReference type="PIRSF" id="PIRSF001455">
    <property type="entry name" value="DHQ_synth"/>
    <property type="match status" value="1"/>
</dbReference>
<dbReference type="FunFam" id="3.40.50.1970:FF:000001">
    <property type="entry name" value="3-dehydroquinate synthase"/>
    <property type="match status" value="1"/>
</dbReference>
<dbReference type="InterPro" id="IPR016037">
    <property type="entry name" value="DHQ_synth_AroB"/>
</dbReference>
<proteinExistence type="inferred from homology"/>
<evidence type="ECO:0000256" key="10">
    <source>
        <dbReference type="ARBA" id="ARBA00022605"/>
    </source>
</evidence>
<evidence type="ECO:0000256" key="13">
    <source>
        <dbReference type="ARBA" id="ARBA00022833"/>
    </source>
</evidence>
<dbReference type="Gene3D" id="3.40.50.1970">
    <property type="match status" value="1"/>
</dbReference>
<dbReference type="EC" id="4.2.3.4" evidence="7 18"/>
<comment type="similarity">
    <text evidence="6 18">Belongs to the sugar phosphate cyclases superfamily. Dehydroquinate synthase family.</text>
</comment>
<dbReference type="GO" id="GO:0046872">
    <property type="term" value="F:metal ion binding"/>
    <property type="evidence" value="ECO:0007669"/>
    <property type="project" value="UniProtKB-KW"/>
</dbReference>
<evidence type="ECO:0000313" key="21">
    <source>
        <dbReference type="EMBL" id="KDN24662.1"/>
    </source>
</evidence>
<sequence>MTMHTLTVHTQSHDYPIFILAGQKNPAGQLDLASQIIPFIKGKQVLIVTNDVVAPFYLDALENALKAASFDVATCVLPDGEHHKNQDSINRIYDVLLEHHFARDCTLIALGGGVIGDMVGFAAASFMRGVNFIQVPTTLLAQVDSSVGGKTGINHPRGKNMIGAFWQPVAVLNDMTTFDTLPAREFAAGLAEVVKYALILGADFLTWLEDNVEAINARDGAVLSEMVYRCCQFKANVVAADERESGLRALLNFGHTFGHVIETHQGYGAWLHGEAVSAGMMQAMAMSHKMGLVSTEDVSRVARLLVAFNLPTKPPVIEVDAALDLMGHDKKVQAGKVRLVLLNGIGNGFVTADFDMAQLTNVLQGIDEYLA</sequence>
<protein>
    <recommendedName>
        <fullName evidence="8 18">3-dehydroquinate synthase</fullName>
        <shortName evidence="18">DHQS</shortName>
        <ecNumber evidence="7 18">4.2.3.4</ecNumber>
    </recommendedName>
</protein>
<organism evidence="21 22">
    <name type="scientific">Moraxella bovoculi 237</name>
    <dbReference type="NCBI Taxonomy" id="743974"/>
    <lineage>
        <taxon>Bacteria</taxon>
        <taxon>Pseudomonadati</taxon>
        <taxon>Pseudomonadota</taxon>
        <taxon>Gammaproteobacteria</taxon>
        <taxon>Moraxellales</taxon>
        <taxon>Moraxellaceae</taxon>
        <taxon>Moraxella</taxon>
    </lineage>
</organism>
<evidence type="ECO:0000256" key="6">
    <source>
        <dbReference type="ARBA" id="ARBA00005412"/>
    </source>
</evidence>
<accession>A0A066UFP3</accession>
<keyword evidence="11 18" id="KW-0479">Metal-binding</keyword>